<dbReference type="RefSeq" id="WP_188822556.1">
    <property type="nucleotide sequence ID" value="NZ_BMLK01000025.1"/>
</dbReference>
<gene>
    <name evidence="1" type="ORF">GCM10011349_39530</name>
</gene>
<organism evidence="1 2">
    <name type="scientific">Novosphingobium indicum</name>
    <dbReference type="NCBI Taxonomy" id="462949"/>
    <lineage>
        <taxon>Bacteria</taxon>
        <taxon>Pseudomonadati</taxon>
        <taxon>Pseudomonadota</taxon>
        <taxon>Alphaproteobacteria</taxon>
        <taxon>Sphingomonadales</taxon>
        <taxon>Sphingomonadaceae</taxon>
        <taxon>Novosphingobium</taxon>
    </lineage>
</organism>
<protein>
    <recommendedName>
        <fullName evidence="3">TnsA endonuclease N-terminal domain-containing protein</fullName>
    </recommendedName>
</protein>
<name>A0ABQ2K0D7_9SPHN</name>
<evidence type="ECO:0008006" key="3">
    <source>
        <dbReference type="Google" id="ProtNLM"/>
    </source>
</evidence>
<proteinExistence type="predicted"/>
<reference evidence="2" key="1">
    <citation type="journal article" date="2019" name="Int. J. Syst. Evol. Microbiol.">
        <title>The Global Catalogue of Microorganisms (GCM) 10K type strain sequencing project: providing services to taxonomists for standard genome sequencing and annotation.</title>
        <authorList>
            <consortium name="The Broad Institute Genomics Platform"/>
            <consortium name="The Broad Institute Genome Sequencing Center for Infectious Disease"/>
            <person name="Wu L."/>
            <person name="Ma J."/>
        </authorList>
    </citation>
    <scope>NUCLEOTIDE SEQUENCE [LARGE SCALE GENOMIC DNA]</scope>
    <source>
        <strain evidence="2">CGMCC 1.6784</strain>
    </source>
</reference>
<dbReference type="Proteomes" id="UP000605099">
    <property type="component" value="Unassembled WGS sequence"/>
</dbReference>
<evidence type="ECO:0000313" key="2">
    <source>
        <dbReference type="Proteomes" id="UP000605099"/>
    </source>
</evidence>
<comment type="caution">
    <text evidence="1">The sequence shown here is derived from an EMBL/GenBank/DDBJ whole genome shotgun (WGS) entry which is preliminary data.</text>
</comment>
<accession>A0ABQ2K0D7</accession>
<keyword evidence="2" id="KW-1185">Reference proteome</keyword>
<evidence type="ECO:0000313" key="1">
    <source>
        <dbReference type="EMBL" id="GGN59218.1"/>
    </source>
</evidence>
<sequence length="202" mass="22949">MARERYLMRRLVDGMAGWATFHQASGPNRHYDEHLFYQHIATLASGRDWRVSQQHRIVGPTRRGAPSTIDFVFYRESSYAGTQPGLAFVEVKYLRGSNPSQDLRELRRDIDKLRSIGSAQIASKQGLSASGKPLRFLLIFAQEAGLDAIRDCATRTHRDVAAMIEQARTGDHKNIYRASMGTYLKTSLEWVVIAIAEQRWPL</sequence>
<dbReference type="EMBL" id="BMLK01000025">
    <property type="protein sequence ID" value="GGN59218.1"/>
    <property type="molecule type" value="Genomic_DNA"/>
</dbReference>